<evidence type="ECO:0000313" key="3">
    <source>
        <dbReference type="EMBL" id="MBK1630726.1"/>
    </source>
</evidence>
<dbReference type="InterPro" id="IPR001623">
    <property type="entry name" value="DnaJ_domain"/>
</dbReference>
<sequence>MRDPYLVLGLDPDADDSAVERAYLEAVKHCPPERDAARFSAIRTAYEQLRTVRDRAAFALFDTTPPTPADVLDKAAPVGAPGRPERALIEALLRGES</sequence>
<evidence type="ECO:0000313" key="4">
    <source>
        <dbReference type="Proteomes" id="UP000748752"/>
    </source>
</evidence>
<keyword evidence="1" id="KW-0143">Chaperone</keyword>
<name>A0ABS1CFP1_9GAMM</name>
<dbReference type="RefSeq" id="WP_200235879.1">
    <property type="nucleotide sequence ID" value="NZ_NRRV01000015.1"/>
</dbReference>
<evidence type="ECO:0000259" key="2">
    <source>
        <dbReference type="PROSITE" id="PS50076"/>
    </source>
</evidence>
<dbReference type="EMBL" id="NRRV01000015">
    <property type="protein sequence ID" value="MBK1630726.1"/>
    <property type="molecule type" value="Genomic_DNA"/>
</dbReference>
<dbReference type="SMART" id="SM00271">
    <property type="entry name" value="DnaJ"/>
    <property type="match status" value="1"/>
</dbReference>
<accession>A0ABS1CFP1</accession>
<dbReference type="SUPFAM" id="SSF46565">
    <property type="entry name" value="Chaperone J-domain"/>
    <property type="match status" value="1"/>
</dbReference>
<protein>
    <submittedName>
        <fullName evidence="3">Molecular chaperone DnaJ</fullName>
    </submittedName>
</protein>
<comment type="caution">
    <text evidence="3">The sequence shown here is derived from an EMBL/GenBank/DDBJ whole genome shotgun (WGS) entry which is preliminary data.</text>
</comment>
<gene>
    <name evidence="3" type="ORF">CKO31_08210</name>
</gene>
<dbReference type="Gene3D" id="1.10.287.110">
    <property type="entry name" value="DnaJ domain"/>
    <property type="match status" value="1"/>
</dbReference>
<dbReference type="InterPro" id="IPR036869">
    <property type="entry name" value="J_dom_sf"/>
</dbReference>
<reference evidence="3 4" key="1">
    <citation type="journal article" date="2020" name="Microorganisms">
        <title>Osmotic Adaptation and Compatible Solute Biosynthesis of Phototrophic Bacteria as Revealed from Genome Analyses.</title>
        <authorList>
            <person name="Imhoff J.F."/>
            <person name="Rahn T."/>
            <person name="Kunzel S."/>
            <person name="Keller A."/>
            <person name="Neulinger S.C."/>
        </authorList>
    </citation>
    <scope>NUCLEOTIDE SEQUENCE [LARGE SCALE GENOMIC DNA]</scope>
    <source>
        <strain evidence="3 4">DSM 6210</strain>
    </source>
</reference>
<dbReference type="Pfam" id="PF00226">
    <property type="entry name" value="DnaJ"/>
    <property type="match status" value="1"/>
</dbReference>
<dbReference type="Proteomes" id="UP000748752">
    <property type="component" value="Unassembled WGS sequence"/>
</dbReference>
<proteinExistence type="predicted"/>
<dbReference type="PROSITE" id="PS50076">
    <property type="entry name" value="DNAJ_2"/>
    <property type="match status" value="1"/>
</dbReference>
<keyword evidence="4" id="KW-1185">Reference proteome</keyword>
<organism evidence="3 4">
    <name type="scientific">Thiohalocapsa halophila</name>
    <dbReference type="NCBI Taxonomy" id="69359"/>
    <lineage>
        <taxon>Bacteria</taxon>
        <taxon>Pseudomonadati</taxon>
        <taxon>Pseudomonadota</taxon>
        <taxon>Gammaproteobacteria</taxon>
        <taxon>Chromatiales</taxon>
        <taxon>Chromatiaceae</taxon>
        <taxon>Thiohalocapsa</taxon>
    </lineage>
</organism>
<evidence type="ECO:0000256" key="1">
    <source>
        <dbReference type="ARBA" id="ARBA00023186"/>
    </source>
</evidence>
<feature type="domain" description="J" evidence="2">
    <location>
        <begin position="3"/>
        <end position="62"/>
    </location>
</feature>
<dbReference type="CDD" id="cd06257">
    <property type="entry name" value="DnaJ"/>
    <property type="match status" value="1"/>
</dbReference>